<dbReference type="PROSITE" id="PS51257">
    <property type="entry name" value="PROKAR_LIPOPROTEIN"/>
    <property type="match status" value="1"/>
</dbReference>
<dbReference type="Proteomes" id="UP001302812">
    <property type="component" value="Unassembled WGS sequence"/>
</dbReference>
<protein>
    <submittedName>
        <fullName evidence="2">Uncharacterized protein</fullName>
    </submittedName>
</protein>
<keyword evidence="1" id="KW-0732">Signal</keyword>
<accession>A0AAN6QL98</accession>
<proteinExistence type="predicted"/>
<comment type="caution">
    <text evidence="2">The sequence shown here is derived from an EMBL/GenBank/DDBJ whole genome shotgun (WGS) entry which is preliminary data.</text>
</comment>
<dbReference type="RefSeq" id="XP_064667974.1">
    <property type="nucleotide sequence ID" value="XM_064815614.1"/>
</dbReference>
<sequence>MRVVFLWAHVFWPGVVAAAILACLSLLPPAINSVSESQVTAAVFNSIIISQTFSTIVSPPVSIPVYQLQYIPTTTFD</sequence>
<reference evidence="2" key="2">
    <citation type="submission" date="2023-05" db="EMBL/GenBank/DDBJ databases">
        <authorList>
            <consortium name="Lawrence Berkeley National Laboratory"/>
            <person name="Steindorff A."/>
            <person name="Hensen N."/>
            <person name="Bonometti L."/>
            <person name="Westerberg I."/>
            <person name="Brannstrom I.O."/>
            <person name="Guillou S."/>
            <person name="Cros-Aarteil S."/>
            <person name="Calhoun S."/>
            <person name="Haridas S."/>
            <person name="Kuo A."/>
            <person name="Mondo S."/>
            <person name="Pangilinan J."/>
            <person name="Riley R."/>
            <person name="Labutti K."/>
            <person name="Andreopoulos B."/>
            <person name="Lipzen A."/>
            <person name="Chen C."/>
            <person name="Yanf M."/>
            <person name="Daum C."/>
            <person name="Ng V."/>
            <person name="Clum A."/>
            <person name="Ohm R."/>
            <person name="Martin F."/>
            <person name="Silar P."/>
            <person name="Natvig D."/>
            <person name="Lalanne C."/>
            <person name="Gautier V."/>
            <person name="Ament-Velasquez S.L."/>
            <person name="Kruys A."/>
            <person name="Hutchinson M.I."/>
            <person name="Powell A.J."/>
            <person name="Barry K."/>
            <person name="Miller A.N."/>
            <person name="Grigoriev I.V."/>
            <person name="Debuchy R."/>
            <person name="Gladieux P."/>
            <person name="Thoren M.H."/>
            <person name="Johannesson H."/>
        </authorList>
    </citation>
    <scope>NUCLEOTIDE SEQUENCE</scope>
    <source>
        <strain evidence="2">CBS 508.74</strain>
    </source>
</reference>
<dbReference type="EMBL" id="MU853350">
    <property type="protein sequence ID" value="KAK4110404.1"/>
    <property type="molecule type" value="Genomic_DNA"/>
</dbReference>
<dbReference type="GeneID" id="89939739"/>
<gene>
    <name evidence="2" type="ORF">N656DRAFT_781594</name>
</gene>
<organism evidence="2 3">
    <name type="scientific">Canariomyces notabilis</name>
    <dbReference type="NCBI Taxonomy" id="2074819"/>
    <lineage>
        <taxon>Eukaryota</taxon>
        <taxon>Fungi</taxon>
        <taxon>Dikarya</taxon>
        <taxon>Ascomycota</taxon>
        <taxon>Pezizomycotina</taxon>
        <taxon>Sordariomycetes</taxon>
        <taxon>Sordariomycetidae</taxon>
        <taxon>Sordariales</taxon>
        <taxon>Chaetomiaceae</taxon>
        <taxon>Canariomyces</taxon>
    </lineage>
</organism>
<dbReference type="AlphaFoldDB" id="A0AAN6QL98"/>
<keyword evidence="3" id="KW-1185">Reference proteome</keyword>
<reference evidence="2" key="1">
    <citation type="journal article" date="2023" name="Mol. Phylogenet. Evol.">
        <title>Genome-scale phylogeny and comparative genomics of the fungal order Sordariales.</title>
        <authorList>
            <person name="Hensen N."/>
            <person name="Bonometti L."/>
            <person name="Westerberg I."/>
            <person name="Brannstrom I.O."/>
            <person name="Guillou S."/>
            <person name="Cros-Aarteil S."/>
            <person name="Calhoun S."/>
            <person name="Haridas S."/>
            <person name="Kuo A."/>
            <person name="Mondo S."/>
            <person name="Pangilinan J."/>
            <person name="Riley R."/>
            <person name="LaButti K."/>
            <person name="Andreopoulos B."/>
            <person name="Lipzen A."/>
            <person name="Chen C."/>
            <person name="Yan M."/>
            <person name="Daum C."/>
            <person name="Ng V."/>
            <person name="Clum A."/>
            <person name="Steindorff A."/>
            <person name="Ohm R.A."/>
            <person name="Martin F."/>
            <person name="Silar P."/>
            <person name="Natvig D.O."/>
            <person name="Lalanne C."/>
            <person name="Gautier V."/>
            <person name="Ament-Velasquez S.L."/>
            <person name="Kruys A."/>
            <person name="Hutchinson M.I."/>
            <person name="Powell A.J."/>
            <person name="Barry K."/>
            <person name="Miller A.N."/>
            <person name="Grigoriev I.V."/>
            <person name="Debuchy R."/>
            <person name="Gladieux P."/>
            <person name="Hiltunen Thoren M."/>
            <person name="Johannesson H."/>
        </authorList>
    </citation>
    <scope>NUCLEOTIDE SEQUENCE</scope>
    <source>
        <strain evidence="2">CBS 508.74</strain>
    </source>
</reference>
<feature type="signal peptide" evidence="1">
    <location>
        <begin position="1"/>
        <end position="17"/>
    </location>
</feature>
<name>A0AAN6QL98_9PEZI</name>
<evidence type="ECO:0000313" key="2">
    <source>
        <dbReference type="EMBL" id="KAK4110404.1"/>
    </source>
</evidence>
<evidence type="ECO:0000256" key="1">
    <source>
        <dbReference type="SAM" id="SignalP"/>
    </source>
</evidence>
<evidence type="ECO:0000313" key="3">
    <source>
        <dbReference type="Proteomes" id="UP001302812"/>
    </source>
</evidence>
<feature type="chain" id="PRO_5042991459" evidence="1">
    <location>
        <begin position="18"/>
        <end position="77"/>
    </location>
</feature>